<dbReference type="PANTHER" id="PTHR11206">
    <property type="entry name" value="MULTIDRUG RESISTANCE PROTEIN"/>
    <property type="match status" value="1"/>
</dbReference>
<feature type="region of interest" description="Disordered" evidence="1">
    <location>
        <begin position="295"/>
        <end position="321"/>
    </location>
</feature>
<proteinExistence type="predicted"/>
<comment type="caution">
    <text evidence="2">The sequence shown here is derived from an EMBL/GenBank/DDBJ whole genome shotgun (WGS) entry which is preliminary data.</text>
</comment>
<dbReference type="Proteomes" id="UP000631114">
    <property type="component" value="Unassembled WGS sequence"/>
</dbReference>
<dbReference type="EMBL" id="JADFTS010000008">
    <property type="protein sequence ID" value="KAF9591781.1"/>
    <property type="molecule type" value="Genomic_DNA"/>
</dbReference>
<sequence length="321" mass="36129">MHWPRFNRHLLCRMQPAPRLVYNVKLALGFFNMTGYSSTEVIGRNWYALLLLTTTLANKTEFQVGDNGYGSYSSKPYHGVYVNYSEKFKNTWEGLSMECFKHVLPSMKLAIPSAVMVWDKYKLCFIWYSYYHGLESWAFELLVLLAGLMPNSENSTSLIAMWLGIMAMVHIHQSHMQGEMLIPANAVGKVMGRGRGNLANISKIIRDLSYLDTIVAWAAAYHVHPLQSMMPNTAGASEKGNEVCVKPMASRRLPRIAPSDIILPGSLGDGAQNSDMGDRVENPARRRCYIYYSSDENDAPPITTRHPDPSLRSCSSDLYSP</sequence>
<evidence type="ECO:0000256" key="1">
    <source>
        <dbReference type="SAM" id="MobiDB-lite"/>
    </source>
</evidence>
<dbReference type="AlphaFoldDB" id="A0A835H222"/>
<organism evidence="2 3">
    <name type="scientific">Coptis chinensis</name>
    <dbReference type="NCBI Taxonomy" id="261450"/>
    <lineage>
        <taxon>Eukaryota</taxon>
        <taxon>Viridiplantae</taxon>
        <taxon>Streptophyta</taxon>
        <taxon>Embryophyta</taxon>
        <taxon>Tracheophyta</taxon>
        <taxon>Spermatophyta</taxon>
        <taxon>Magnoliopsida</taxon>
        <taxon>Ranunculales</taxon>
        <taxon>Ranunculaceae</taxon>
        <taxon>Coptidoideae</taxon>
        <taxon>Coptis</taxon>
    </lineage>
</organism>
<evidence type="ECO:0000313" key="2">
    <source>
        <dbReference type="EMBL" id="KAF9591781.1"/>
    </source>
</evidence>
<reference evidence="2 3" key="1">
    <citation type="submission" date="2020-10" db="EMBL/GenBank/DDBJ databases">
        <title>The Coptis chinensis genome and diversification of protoberbering-type alkaloids.</title>
        <authorList>
            <person name="Wang B."/>
            <person name="Shu S."/>
            <person name="Song C."/>
            <person name="Liu Y."/>
        </authorList>
    </citation>
    <scope>NUCLEOTIDE SEQUENCE [LARGE SCALE GENOMIC DNA]</scope>
    <source>
        <strain evidence="2">HL-2020</strain>
        <tissue evidence="2">Leaf</tissue>
    </source>
</reference>
<dbReference type="OrthoDB" id="2126698at2759"/>
<feature type="compositionally biased region" description="Polar residues" evidence="1">
    <location>
        <begin position="312"/>
        <end position="321"/>
    </location>
</feature>
<name>A0A835H222_9MAGN</name>
<accession>A0A835H222</accession>
<gene>
    <name evidence="2" type="ORF">IFM89_007111</name>
</gene>
<protein>
    <submittedName>
        <fullName evidence="2">Uncharacterized protein</fullName>
    </submittedName>
</protein>
<evidence type="ECO:0000313" key="3">
    <source>
        <dbReference type="Proteomes" id="UP000631114"/>
    </source>
</evidence>
<keyword evidence="3" id="KW-1185">Reference proteome</keyword>